<evidence type="ECO:0000313" key="1">
    <source>
        <dbReference type="EMBL" id="KAK3711063.1"/>
    </source>
</evidence>
<sequence>MAPKQQSEGTISRQIGRGVTDSSSDMADKAVQYLHDIASNPKSEEAFDFSALMEWAGKRMRDQQAPALTGRHGPSTASLADLQPVSFKTLLTDARGEEKVIYLKIRSVSIGNGMTLAVQDSEEKEGSVWSLIEYPLPGGPASMAPGTFIAVREPYYGTSPNGQLAICVHHPTDIEHIFKFDSKAMEQFPSLRAIEQITSPLRAEDAAFVSSSLMEALDCYSEGIAKVYKQPTSKHIELAGEFCALLSKRAFTYARTGLHNEAFADATEALIHEPKHQQALKIGCSSALEIGKYDGNQRLSEKVALRMQHIKGQCDLNTLAGKTTRSNMVHDVSHSIGDIEIRESKLGGRGVFAKQRFVRGQIVLWEKPIAMSFDEKVSSFEHGLRNFMGHDNGDYCNRSSMAFVQQLAAKTAADPSLAEKLFDMFDGSQPEPNVHGGSEKQIFDSYRAINIVKYNYHNVNWGNASINQQFYDPNTKFEIPKEFQGSRGSSLDHSLARGLWYMNSMLNHSCLPDTSFTNIGNLLIVKIQGDIEKDEELTTEYVERGLPYEERKKGLTKYAFECCCPLCEIEVSLPPEAKAKRQQMYQPPEVELPTAVQNRSVRTVGLESKIQDTLKTYGAELKAELPCVLMMQPLFNLAHTYLGPIADWGKASPGLRAKGHDYFLWTLMLGLRINLLHAPSTPYCKLAFSKHSLTHAIGVLALIGLAGLAYISPALLERKRAVALLRCAKILYKMHYTEDATFDERSQKYKCKSLSAGIDAVAPPEDWDKVKGAPQTKRGVGMNACNSNVSIHGMA</sequence>
<dbReference type="Proteomes" id="UP001281147">
    <property type="component" value="Unassembled WGS sequence"/>
</dbReference>
<reference evidence="1" key="1">
    <citation type="submission" date="2023-07" db="EMBL/GenBank/DDBJ databases">
        <title>Black Yeasts Isolated from many extreme environments.</title>
        <authorList>
            <person name="Coleine C."/>
            <person name="Stajich J.E."/>
            <person name="Selbmann L."/>
        </authorList>
    </citation>
    <scope>NUCLEOTIDE SEQUENCE</scope>
    <source>
        <strain evidence="1">CCFEE 5714</strain>
    </source>
</reference>
<comment type="caution">
    <text evidence="1">The sequence shown here is derived from an EMBL/GenBank/DDBJ whole genome shotgun (WGS) entry which is preliminary data.</text>
</comment>
<organism evidence="1 2">
    <name type="scientific">Vermiconidia calcicola</name>
    <dbReference type="NCBI Taxonomy" id="1690605"/>
    <lineage>
        <taxon>Eukaryota</taxon>
        <taxon>Fungi</taxon>
        <taxon>Dikarya</taxon>
        <taxon>Ascomycota</taxon>
        <taxon>Pezizomycotina</taxon>
        <taxon>Dothideomycetes</taxon>
        <taxon>Dothideomycetidae</taxon>
        <taxon>Mycosphaerellales</taxon>
        <taxon>Extremaceae</taxon>
        <taxon>Vermiconidia</taxon>
    </lineage>
</organism>
<keyword evidence="2" id="KW-1185">Reference proteome</keyword>
<proteinExistence type="predicted"/>
<gene>
    <name evidence="1" type="primary">SMYD4</name>
    <name evidence="1" type="ORF">LTR37_009850</name>
</gene>
<dbReference type="EMBL" id="JAUTXU010000079">
    <property type="protein sequence ID" value="KAK3711063.1"/>
    <property type="molecule type" value="Genomic_DNA"/>
</dbReference>
<evidence type="ECO:0000313" key="2">
    <source>
        <dbReference type="Proteomes" id="UP001281147"/>
    </source>
</evidence>
<name>A0ACC3N6A5_9PEZI</name>
<accession>A0ACC3N6A5</accession>
<protein>
    <submittedName>
        <fullName evidence="1">SET and MYND domain-containing protein 4</fullName>
    </submittedName>
</protein>